<keyword evidence="3" id="KW-1185">Reference proteome</keyword>
<protein>
    <recommendedName>
        <fullName evidence="4">Cnidarian restricted protein</fullName>
    </recommendedName>
</protein>
<evidence type="ECO:0000313" key="2">
    <source>
        <dbReference type="EnsemblMetazoa" id="CLYHEMP017048.1"/>
    </source>
</evidence>
<sequence length="263" mass="30076">MSLTSATLLLITIQTVVQAAQEFRCIQDFQITKQGRGWEKNIKYALSRNLKSVFTDWVIELQLDVPAERMDQHFGVLVDESRQIKYKPGTAFFIKSRSHRSIIRRSSIRFDVTFQYEGYAEPQIKLAALCGMTDSTVVYPTLKPTTEILPTLPKTTPSIPKCVMRTSSRIEMTSQDLQIPITEDTSSWVIELEFDSKWNYLSLRTECTKLKSDGLTLICASTENNRRLAKGRTFSFSYYFGYSRGHSSPKLISVKFNSYGCKP</sequence>
<dbReference type="Proteomes" id="UP000594262">
    <property type="component" value="Unplaced"/>
</dbReference>
<proteinExistence type="predicted"/>
<feature type="signal peptide" evidence="1">
    <location>
        <begin position="1"/>
        <end position="19"/>
    </location>
</feature>
<evidence type="ECO:0000313" key="3">
    <source>
        <dbReference type="Proteomes" id="UP000594262"/>
    </source>
</evidence>
<evidence type="ECO:0008006" key="4">
    <source>
        <dbReference type="Google" id="ProtNLM"/>
    </source>
</evidence>
<evidence type="ECO:0000256" key="1">
    <source>
        <dbReference type="SAM" id="SignalP"/>
    </source>
</evidence>
<reference evidence="2" key="1">
    <citation type="submission" date="2021-01" db="UniProtKB">
        <authorList>
            <consortium name="EnsemblMetazoa"/>
        </authorList>
    </citation>
    <scope>IDENTIFICATION</scope>
</reference>
<accession>A0A7M5X349</accession>
<dbReference type="AlphaFoldDB" id="A0A7M5X349"/>
<name>A0A7M5X349_9CNID</name>
<dbReference type="EnsemblMetazoa" id="CLYHEMT017048.1">
    <property type="protein sequence ID" value="CLYHEMP017048.1"/>
    <property type="gene ID" value="CLYHEMG017048"/>
</dbReference>
<keyword evidence="1" id="KW-0732">Signal</keyword>
<organism evidence="2 3">
    <name type="scientific">Clytia hemisphaerica</name>
    <dbReference type="NCBI Taxonomy" id="252671"/>
    <lineage>
        <taxon>Eukaryota</taxon>
        <taxon>Metazoa</taxon>
        <taxon>Cnidaria</taxon>
        <taxon>Hydrozoa</taxon>
        <taxon>Hydroidolina</taxon>
        <taxon>Leptothecata</taxon>
        <taxon>Obeliida</taxon>
        <taxon>Clytiidae</taxon>
        <taxon>Clytia</taxon>
    </lineage>
</organism>
<feature type="chain" id="PRO_5029515800" description="Cnidarian restricted protein" evidence="1">
    <location>
        <begin position="20"/>
        <end position="263"/>
    </location>
</feature>